<sequence>MFWCVLCGLLMTLGICLGLWQWQRAADKREWLEAMANAPLVESPRGTPAEGSEIVIEGRFLGGQTLFLDNRTLNGRLGVGVLVPLMDEYGQRWLVDRGFLETGMSRATPAVSTPEGTVRITGRWQSDGRQAPVFGENLEGQRLQQIEPAAWQQGFSFDGWVHQHSGKGQLPVWWTPNVMPPERHTAYAVQWWSLATVAFIALLVGARRLNADRRRLGRTRPEELLGRGRGVPDKANSRAGEVRG</sequence>
<keyword evidence="1" id="KW-0812">Transmembrane</keyword>
<comment type="caution">
    <text evidence="1">Lacks conserved residue(s) required for the propagation of feature annotation.</text>
</comment>
<feature type="region of interest" description="Disordered" evidence="2">
    <location>
        <begin position="223"/>
        <end position="244"/>
    </location>
</feature>
<name>A0A1M7B2K3_9GAMM</name>
<gene>
    <name evidence="3" type="ORF">HCU01_01130</name>
    <name evidence="4" type="ORF">SAMN05660971_00737</name>
</gene>
<evidence type="ECO:0000313" key="3">
    <source>
        <dbReference type="EMBL" id="GEN22164.1"/>
    </source>
</evidence>
<dbReference type="EMBL" id="FRCA01000001">
    <property type="protein sequence ID" value="SHL49210.1"/>
    <property type="molecule type" value="Genomic_DNA"/>
</dbReference>
<evidence type="ECO:0000256" key="2">
    <source>
        <dbReference type="SAM" id="MobiDB-lite"/>
    </source>
</evidence>
<evidence type="ECO:0000313" key="4">
    <source>
        <dbReference type="EMBL" id="SHL49210.1"/>
    </source>
</evidence>
<reference evidence="4 5" key="1">
    <citation type="submission" date="2016-11" db="EMBL/GenBank/DDBJ databases">
        <authorList>
            <person name="Jaros S."/>
            <person name="Januszkiewicz K."/>
            <person name="Wedrychowicz H."/>
        </authorList>
    </citation>
    <scope>NUCLEOTIDE SEQUENCE [LARGE SCALE GENOMIC DNA]</scope>
    <source>
        <strain evidence="4 5">DSM 4740</strain>
    </source>
</reference>
<feature type="transmembrane region" description="Helical" evidence="1">
    <location>
        <begin position="189"/>
        <end position="206"/>
    </location>
</feature>
<evidence type="ECO:0000313" key="5">
    <source>
        <dbReference type="Proteomes" id="UP000184123"/>
    </source>
</evidence>
<dbReference type="InterPro" id="IPR002994">
    <property type="entry name" value="Surf1/Shy1"/>
</dbReference>
<dbReference type="AlphaFoldDB" id="A0A1M7B2K3"/>
<dbReference type="GO" id="GO:0005886">
    <property type="term" value="C:plasma membrane"/>
    <property type="evidence" value="ECO:0007669"/>
    <property type="project" value="UniProtKB-SubCell"/>
</dbReference>
<keyword evidence="1" id="KW-0472">Membrane</keyword>
<reference evidence="3 6" key="2">
    <citation type="submission" date="2019-07" db="EMBL/GenBank/DDBJ databases">
        <title>Whole genome shotgun sequence of Halomonas cupida NBRC 102219.</title>
        <authorList>
            <person name="Hosoyama A."/>
            <person name="Uohara A."/>
            <person name="Ohji S."/>
            <person name="Ichikawa N."/>
        </authorList>
    </citation>
    <scope>NUCLEOTIDE SEQUENCE [LARGE SCALE GENOMIC DNA]</scope>
    <source>
        <strain evidence="3 6">NBRC 102219</strain>
    </source>
</reference>
<dbReference type="Proteomes" id="UP000184123">
    <property type="component" value="Unassembled WGS sequence"/>
</dbReference>
<dbReference type="STRING" id="44933.SAMN05660971_00737"/>
<comment type="similarity">
    <text evidence="1">Belongs to the SURF1 family.</text>
</comment>
<accession>A0A1M7B2K3</accession>
<dbReference type="Pfam" id="PF02104">
    <property type="entry name" value="SURF1"/>
    <property type="match status" value="1"/>
</dbReference>
<comment type="subcellular location">
    <subcellularLocation>
        <location evidence="1">Cell membrane</location>
        <topology evidence="1">Multi-pass membrane protein</topology>
    </subcellularLocation>
</comment>
<dbReference type="EMBL" id="BJXU01000004">
    <property type="protein sequence ID" value="GEN22164.1"/>
    <property type="molecule type" value="Genomic_DNA"/>
</dbReference>
<keyword evidence="6" id="KW-1185">Reference proteome</keyword>
<dbReference type="Proteomes" id="UP000321726">
    <property type="component" value="Unassembled WGS sequence"/>
</dbReference>
<keyword evidence="1" id="KW-1133">Transmembrane helix</keyword>
<keyword evidence="1" id="KW-1003">Cell membrane</keyword>
<protein>
    <recommendedName>
        <fullName evidence="1">SURF1-like protein</fullName>
    </recommendedName>
</protein>
<evidence type="ECO:0000256" key="1">
    <source>
        <dbReference type="RuleBase" id="RU363076"/>
    </source>
</evidence>
<dbReference type="PROSITE" id="PS50895">
    <property type="entry name" value="SURF1"/>
    <property type="match status" value="1"/>
</dbReference>
<organism evidence="4 5">
    <name type="scientific">Halomonas cupida</name>
    <dbReference type="NCBI Taxonomy" id="44933"/>
    <lineage>
        <taxon>Bacteria</taxon>
        <taxon>Pseudomonadati</taxon>
        <taxon>Pseudomonadota</taxon>
        <taxon>Gammaproteobacteria</taxon>
        <taxon>Oceanospirillales</taxon>
        <taxon>Halomonadaceae</taxon>
        <taxon>Halomonas</taxon>
    </lineage>
</organism>
<proteinExistence type="inferred from homology"/>
<dbReference type="CDD" id="cd06662">
    <property type="entry name" value="SURF1"/>
    <property type="match status" value="1"/>
</dbReference>
<evidence type="ECO:0000313" key="6">
    <source>
        <dbReference type="Proteomes" id="UP000321726"/>
    </source>
</evidence>